<dbReference type="InterPro" id="IPR011011">
    <property type="entry name" value="Znf_FYVE_PHD"/>
</dbReference>
<dbReference type="PROSITE" id="PS01359">
    <property type="entry name" value="ZF_PHD_1"/>
    <property type="match status" value="1"/>
</dbReference>
<organism evidence="7 8">
    <name type="scientific">Hibiscus syriacus</name>
    <name type="common">Rose of Sharon</name>
    <dbReference type="NCBI Taxonomy" id="106335"/>
    <lineage>
        <taxon>Eukaryota</taxon>
        <taxon>Viridiplantae</taxon>
        <taxon>Streptophyta</taxon>
        <taxon>Embryophyta</taxon>
        <taxon>Tracheophyta</taxon>
        <taxon>Spermatophyta</taxon>
        <taxon>Magnoliopsida</taxon>
        <taxon>eudicotyledons</taxon>
        <taxon>Gunneridae</taxon>
        <taxon>Pentapetalae</taxon>
        <taxon>rosids</taxon>
        <taxon>malvids</taxon>
        <taxon>Malvales</taxon>
        <taxon>Malvaceae</taxon>
        <taxon>Malvoideae</taxon>
        <taxon>Hibiscus</taxon>
    </lineage>
</organism>
<protein>
    <recommendedName>
        <fullName evidence="6">Zinc finger PHD-type domain-containing protein</fullName>
    </recommendedName>
</protein>
<dbReference type="InterPro" id="IPR001965">
    <property type="entry name" value="Znf_PHD"/>
</dbReference>
<proteinExistence type="predicted"/>
<dbReference type="GO" id="GO:0008270">
    <property type="term" value="F:zinc ion binding"/>
    <property type="evidence" value="ECO:0007669"/>
    <property type="project" value="UniProtKB-KW"/>
</dbReference>
<feature type="domain" description="Zinc finger PHD-type" evidence="6">
    <location>
        <begin position="122"/>
        <end position="168"/>
    </location>
</feature>
<dbReference type="EMBL" id="VEPZ02000966">
    <property type="protein sequence ID" value="KAE8707116.1"/>
    <property type="molecule type" value="Genomic_DNA"/>
</dbReference>
<evidence type="ECO:0000313" key="8">
    <source>
        <dbReference type="Proteomes" id="UP000436088"/>
    </source>
</evidence>
<evidence type="ECO:0000256" key="3">
    <source>
        <dbReference type="ARBA" id="ARBA00022833"/>
    </source>
</evidence>
<dbReference type="InterPro" id="IPR013083">
    <property type="entry name" value="Znf_RING/FYVE/PHD"/>
</dbReference>
<evidence type="ECO:0000256" key="1">
    <source>
        <dbReference type="ARBA" id="ARBA00022723"/>
    </source>
</evidence>
<evidence type="ECO:0000256" key="2">
    <source>
        <dbReference type="ARBA" id="ARBA00022771"/>
    </source>
</evidence>
<evidence type="ECO:0000256" key="4">
    <source>
        <dbReference type="ARBA" id="ARBA00023125"/>
    </source>
</evidence>
<keyword evidence="1" id="KW-0479">Metal-binding</keyword>
<dbReference type="FunFam" id="3.30.40.10:FF:000303">
    <property type="entry name" value="Zinc finger CCCH domain-containing protein 19"/>
    <property type="match status" value="1"/>
</dbReference>
<dbReference type="CDD" id="cd15568">
    <property type="entry name" value="PHD5_NSD"/>
    <property type="match status" value="1"/>
</dbReference>
<dbReference type="InterPro" id="IPR019786">
    <property type="entry name" value="Zinc_finger_PHD-type_CS"/>
</dbReference>
<accession>A0A6A3AS54</accession>
<feature type="region of interest" description="Disordered" evidence="5">
    <location>
        <begin position="1"/>
        <end position="34"/>
    </location>
</feature>
<keyword evidence="3" id="KW-0862">Zinc</keyword>
<gene>
    <name evidence="7" type="ORF">F3Y22_tig00110387pilonHSYRG00898</name>
</gene>
<keyword evidence="2" id="KW-0863">Zinc-finger</keyword>
<dbReference type="SUPFAM" id="SSF57903">
    <property type="entry name" value="FYVE/PHD zinc finger"/>
    <property type="match status" value="1"/>
</dbReference>
<dbReference type="Gene3D" id="3.30.40.10">
    <property type="entry name" value="Zinc/RING finger domain, C3HC4 (zinc finger)"/>
    <property type="match status" value="1"/>
</dbReference>
<keyword evidence="8" id="KW-1185">Reference proteome</keyword>
<keyword evidence="4" id="KW-0238">DNA-binding</keyword>
<feature type="compositionally biased region" description="Polar residues" evidence="5">
    <location>
        <begin position="1"/>
        <end position="28"/>
    </location>
</feature>
<dbReference type="GO" id="GO:0003677">
    <property type="term" value="F:DNA binding"/>
    <property type="evidence" value="ECO:0007669"/>
    <property type="project" value="UniProtKB-KW"/>
</dbReference>
<evidence type="ECO:0000259" key="6">
    <source>
        <dbReference type="SMART" id="SM00249"/>
    </source>
</evidence>
<dbReference type="SMART" id="SM00249">
    <property type="entry name" value="PHD"/>
    <property type="match status" value="1"/>
</dbReference>
<sequence>MENSQQQQGQSITSLSKPPKGDNSSASGFNRDPSQGVVLMSVDHCQKTPQTDDSHLRVNTDVVVRGDGGATAQMGSENGVKVVEMNSGKRRRGRPPKNQAKIMLSSAPAPAPARRKKNEEDVCFICFDGGSLVICDRHCCPKAYHPACIKRDEAFFKSKAKWNCGWHICSTCQKASYYMCYTCPYSLCKNCTKGADYVNVRGNKGSCGICLKTIMLIENSSLGNKEMVQVDFDDPTSWEYLFKVYWVCMKEKLSLTLDELTKAKNPWKENDIAEKSFGDQGASFSKRRKH</sequence>
<evidence type="ECO:0000256" key="5">
    <source>
        <dbReference type="SAM" id="MobiDB-lite"/>
    </source>
</evidence>
<evidence type="ECO:0000313" key="7">
    <source>
        <dbReference type="EMBL" id="KAE8707116.1"/>
    </source>
</evidence>
<comment type="caution">
    <text evidence="7">The sequence shown here is derived from an EMBL/GenBank/DDBJ whole genome shotgun (WGS) entry which is preliminary data.</text>
</comment>
<name>A0A6A3AS54_HIBSY</name>
<reference evidence="7" key="1">
    <citation type="submission" date="2019-09" db="EMBL/GenBank/DDBJ databases">
        <title>Draft genome information of white flower Hibiscus syriacus.</title>
        <authorList>
            <person name="Kim Y.-M."/>
        </authorList>
    </citation>
    <scope>NUCLEOTIDE SEQUENCE [LARGE SCALE GENOMIC DNA]</scope>
    <source>
        <strain evidence="7">YM2019G1</strain>
    </source>
</reference>
<dbReference type="PANTHER" id="PTHR46695:SF4">
    <property type="entry name" value="ZINC FINGER CCCH DOMAIN-CONTAINING PROTEIN 44"/>
    <property type="match status" value="1"/>
</dbReference>
<dbReference type="AlphaFoldDB" id="A0A6A3AS54"/>
<dbReference type="Proteomes" id="UP000436088">
    <property type="component" value="Unassembled WGS sequence"/>
</dbReference>
<dbReference type="PANTHER" id="PTHR46695">
    <property type="entry name" value="ZINC FINGER CCCH DOMAIN-CONTAINING PROTEIN 44-RELATED"/>
    <property type="match status" value="1"/>
</dbReference>